<proteinExistence type="predicted"/>
<keyword evidence="2" id="KW-1185">Reference proteome</keyword>
<dbReference type="Proteomes" id="UP000608024">
    <property type="component" value="Unassembled WGS sequence"/>
</dbReference>
<dbReference type="AlphaFoldDB" id="A0A918ZIA4"/>
<gene>
    <name evidence="1" type="ORF">GCM10018785_25120</name>
</gene>
<evidence type="ECO:0000313" key="1">
    <source>
        <dbReference type="EMBL" id="GHE54676.1"/>
    </source>
</evidence>
<comment type="caution">
    <text evidence="1">The sequence shown here is derived from an EMBL/GenBank/DDBJ whole genome shotgun (WGS) entry which is preliminary data.</text>
</comment>
<organism evidence="1 2">
    <name type="scientific">Streptomyces longispororuber</name>
    <dbReference type="NCBI Taxonomy" id="68230"/>
    <lineage>
        <taxon>Bacteria</taxon>
        <taxon>Bacillati</taxon>
        <taxon>Actinomycetota</taxon>
        <taxon>Actinomycetes</taxon>
        <taxon>Kitasatosporales</taxon>
        <taxon>Streptomycetaceae</taxon>
        <taxon>Streptomyces</taxon>
    </lineage>
</organism>
<protein>
    <submittedName>
        <fullName evidence="1">Uncharacterized protein</fullName>
    </submittedName>
</protein>
<reference evidence="1" key="2">
    <citation type="submission" date="2020-09" db="EMBL/GenBank/DDBJ databases">
        <authorList>
            <person name="Sun Q."/>
            <person name="Ohkuma M."/>
        </authorList>
    </citation>
    <scope>NUCLEOTIDE SEQUENCE</scope>
    <source>
        <strain evidence="1">JCM 4784</strain>
    </source>
</reference>
<name>A0A918ZIA4_9ACTN</name>
<reference evidence="1" key="1">
    <citation type="journal article" date="2014" name="Int. J. Syst. Evol. Microbiol.">
        <title>Complete genome sequence of Corynebacterium casei LMG S-19264T (=DSM 44701T), isolated from a smear-ripened cheese.</title>
        <authorList>
            <consortium name="US DOE Joint Genome Institute (JGI-PGF)"/>
            <person name="Walter F."/>
            <person name="Albersmeier A."/>
            <person name="Kalinowski J."/>
            <person name="Ruckert C."/>
        </authorList>
    </citation>
    <scope>NUCLEOTIDE SEQUENCE</scope>
    <source>
        <strain evidence="1">JCM 4784</strain>
    </source>
</reference>
<dbReference type="EMBL" id="BNBT01000028">
    <property type="protein sequence ID" value="GHE54676.1"/>
    <property type="molecule type" value="Genomic_DNA"/>
</dbReference>
<sequence>MPTPAPLQDGLDVNVFVIHRHAFDRTVRGLNTLHIREDPVPNELAGGGVYRHLIKGAPGRIRTCAHGSGGR</sequence>
<accession>A0A918ZIA4</accession>
<evidence type="ECO:0000313" key="2">
    <source>
        <dbReference type="Proteomes" id="UP000608024"/>
    </source>
</evidence>